<reference evidence="2 3" key="1">
    <citation type="submission" date="2022-05" db="EMBL/GenBank/DDBJ databases">
        <authorList>
            <consortium name="Genoscope - CEA"/>
            <person name="William W."/>
        </authorList>
    </citation>
    <scope>NUCLEOTIDE SEQUENCE [LARGE SCALE GENOMIC DNA]</scope>
</reference>
<dbReference type="Proteomes" id="UP001159405">
    <property type="component" value="Unassembled WGS sequence"/>
</dbReference>
<keyword evidence="1" id="KW-0732">Signal</keyword>
<accession>A0ABN8P3R4</accession>
<dbReference type="EMBL" id="CALNXK010000046">
    <property type="protein sequence ID" value="CAH3129111.1"/>
    <property type="molecule type" value="Genomic_DNA"/>
</dbReference>
<comment type="caution">
    <text evidence="2">The sequence shown here is derived from an EMBL/GenBank/DDBJ whole genome shotgun (WGS) entry which is preliminary data.</text>
</comment>
<sequence>MAVVHLVGLLLALFYFSHWREVAGTMTGGISEVGPSPEEGVMCDIDKGVGIYLKNETEDGADFIYKKICGTLRASSQVVQGVLYRVAFEMVPVDKYSSSRDCIKIDTVKKLPFLERGKVKLGCLTIWSRPWMEEESERFIVTKKDSNDYRSCLEVNN</sequence>
<dbReference type="PROSITE" id="PS00287">
    <property type="entry name" value="CYSTATIN"/>
    <property type="match status" value="1"/>
</dbReference>
<dbReference type="InterPro" id="IPR018073">
    <property type="entry name" value="Prot_inh_cystat_CS"/>
</dbReference>
<dbReference type="Gene3D" id="3.10.450.10">
    <property type="match status" value="1"/>
</dbReference>
<evidence type="ECO:0000313" key="2">
    <source>
        <dbReference type="EMBL" id="CAH3129111.1"/>
    </source>
</evidence>
<dbReference type="InterPro" id="IPR046350">
    <property type="entry name" value="Cystatin_sf"/>
</dbReference>
<evidence type="ECO:0008006" key="4">
    <source>
        <dbReference type="Google" id="ProtNLM"/>
    </source>
</evidence>
<organism evidence="2 3">
    <name type="scientific">Porites lobata</name>
    <dbReference type="NCBI Taxonomy" id="104759"/>
    <lineage>
        <taxon>Eukaryota</taxon>
        <taxon>Metazoa</taxon>
        <taxon>Cnidaria</taxon>
        <taxon>Anthozoa</taxon>
        <taxon>Hexacorallia</taxon>
        <taxon>Scleractinia</taxon>
        <taxon>Fungiina</taxon>
        <taxon>Poritidae</taxon>
        <taxon>Porites</taxon>
    </lineage>
</organism>
<feature type="chain" id="PRO_5046375952" description="Cystatin domain-containing protein" evidence="1">
    <location>
        <begin position="25"/>
        <end position="157"/>
    </location>
</feature>
<feature type="signal peptide" evidence="1">
    <location>
        <begin position="1"/>
        <end position="24"/>
    </location>
</feature>
<proteinExistence type="predicted"/>
<dbReference type="SUPFAM" id="SSF54403">
    <property type="entry name" value="Cystatin/monellin"/>
    <property type="match status" value="1"/>
</dbReference>
<evidence type="ECO:0000256" key="1">
    <source>
        <dbReference type="SAM" id="SignalP"/>
    </source>
</evidence>
<protein>
    <recommendedName>
        <fullName evidence="4">Cystatin domain-containing protein</fullName>
    </recommendedName>
</protein>
<evidence type="ECO:0000313" key="3">
    <source>
        <dbReference type="Proteomes" id="UP001159405"/>
    </source>
</evidence>
<gene>
    <name evidence="2" type="ORF">PLOB_00033955</name>
</gene>
<name>A0ABN8P3R4_9CNID</name>
<keyword evidence="3" id="KW-1185">Reference proteome</keyword>